<dbReference type="InParanoid" id="A0A0H2RAI6"/>
<name>A0A0H2RAI6_9AGAM</name>
<dbReference type="GO" id="GO:0004497">
    <property type="term" value="F:monooxygenase activity"/>
    <property type="evidence" value="ECO:0007669"/>
    <property type="project" value="UniProtKB-KW"/>
</dbReference>
<dbReference type="AlphaFoldDB" id="A0A0H2RAI6"/>
<dbReference type="InterPro" id="IPR002938">
    <property type="entry name" value="FAD-bd"/>
</dbReference>
<dbReference type="EMBL" id="KQ086074">
    <property type="protein sequence ID" value="KLO08870.1"/>
    <property type="molecule type" value="Genomic_DNA"/>
</dbReference>
<organism evidence="7 8">
    <name type="scientific">Schizopora paradoxa</name>
    <dbReference type="NCBI Taxonomy" id="27342"/>
    <lineage>
        <taxon>Eukaryota</taxon>
        <taxon>Fungi</taxon>
        <taxon>Dikarya</taxon>
        <taxon>Basidiomycota</taxon>
        <taxon>Agaricomycotina</taxon>
        <taxon>Agaricomycetes</taxon>
        <taxon>Hymenochaetales</taxon>
        <taxon>Schizoporaceae</taxon>
        <taxon>Schizopora</taxon>
    </lineage>
</organism>
<sequence length="480" mass="54261">MIAPNITSPILRDLFHRTAKLRLHFLVLGANIAGLSCAYHLRQAGHEVTIIEPRALALENKPIALCMPPNMTRPLLRCGLGPQLQKYARKCTFMSYASGSSLEVLADMHFPDDLMEDLDADIMIINYNHLMEMLYNLAIDSGVKVEFGKIIMDVDAEGPSVTLFDGSVIHGDVIVGVYGESSLVRPLLEKDLDTEEEEGEENDYFAVVLFSVKTSDIDDDEFRNSLLNDGNPKWHVFTGNQWSINTLPKDDGLEVFVHLFLDEKTFMPRISESTQCPLKDIVLDDIHPNLQKLINHAENVSYKRHVSRPRLADWHDDPGHLVVIGEAAYILNPGSDHAPALAIGDAAVLGTLFSHIHHREQIPRLLAAFQELRQDRCENVGKWELGFIKSSSLPPGPERDARDAELNHAIRATAQGEEQETYLEKEWGEFWRVFQYDPYEAADEWWVEWGVIPDRMDGWNDTIAHLCVEVKDECNLTDSD</sequence>
<dbReference type="InterPro" id="IPR036188">
    <property type="entry name" value="FAD/NAD-bd_sf"/>
</dbReference>
<evidence type="ECO:0000256" key="3">
    <source>
        <dbReference type="ARBA" id="ARBA00022827"/>
    </source>
</evidence>
<feature type="domain" description="FAD-binding" evidence="6">
    <location>
        <begin position="26"/>
        <end position="380"/>
    </location>
</feature>
<evidence type="ECO:0000256" key="4">
    <source>
        <dbReference type="ARBA" id="ARBA00023002"/>
    </source>
</evidence>
<keyword evidence="5" id="KW-0503">Monooxygenase</keyword>
<keyword evidence="8" id="KW-1185">Reference proteome</keyword>
<evidence type="ECO:0000256" key="2">
    <source>
        <dbReference type="ARBA" id="ARBA00022630"/>
    </source>
</evidence>
<dbReference type="Proteomes" id="UP000053477">
    <property type="component" value="Unassembled WGS sequence"/>
</dbReference>
<evidence type="ECO:0000256" key="1">
    <source>
        <dbReference type="ARBA" id="ARBA00007992"/>
    </source>
</evidence>
<dbReference type="InterPro" id="IPR050493">
    <property type="entry name" value="FAD-dep_Monooxygenase_BioMet"/>
</dbReference>
<keyword evidence="3" id="KW-0274">FAD</keyword>
<evidence type="ECO:0000259" key="6">
    <source>
        <dbReference type="Pfam" id="PF01494"/>
    </source>
</evidence>
<proteinExistence type="inferred from homology"/>
<protein>
    <submittedName>
        <fullName evidence="7">FAD/NAD(P)-binding domain-containing protein</fullName>
    </submittedName>
</protein>
<dbReference type="GO" id="GO:0071949">
    <property type="term" value="F:FAD binding"/>
    <property type="evidence" value="ECO:0007669"/>
    <property type="project" value="InterPro"/>
</dbReference>
<evidence type="ECO:0000256" key="5">
    <source>
        <dbReference type="ARBA" id="ARBA00023033"/>
    </source>
</evidence>
<dbReference type="PANTHER" id="PTHR13789:SF314">
    <property type="entry name" value="FAD-BINDING DOMAIN-CONTAINING PROTEIN"/>
    <property type="match status" value="1"/>
</dbReference>
<dbReference type="Gene3D" id="3.50.50.60">
    <property type="entry name" value="FAD/NAD(P)-binding domain"/>
    <property type="match status" value="1"/>
</dbReference>
<dbReference type="SUPFAM" id="SSF51905">
    <property type="entry name" value="FAD/NAD(P)-binding domain"/>
    <property type="match status" value="1"/>
</dbReference>
<reference evidence="7 8" key="1">
    <citation type="submission" date="2015-04" db="EMBL/GenBank/DDBJ databases">
        <title>Complete genome sequence of Schizopora paradoxa KUC8140, a cosmopolitan wood degrader in East Asia.</title>
        <authorList>
            <consortium name="DOE Joint Genome Institute"/>
            <person name="Min B."/>
            <person name="Park H."/>
            <person name="Jang Y."/>
            <person name="Kim J.-J."/>
            <person name="Kim K.H."/>
            <person name="Pangilinan J."/>
            <person name="Lipzen A."/>
            <person name="Riley R."/>
            <person name="Grigoriev I.V."/>
            <person name="Spatafora J.W."/>
            <person name="Choi I.-G."/>
        </authorList>
    </citation>
    <scope>NUCLEOTIDE SEQUENCE [LARGE SCALE GENOMIC DNA]</scope>
    <source>
        <strain evidence="7 8">KUC8140</strain>
    </source>
</reference>
<dbReference type="PANTHER" id="PTHR13789">
    <property type="entry name" value="MONOOXYGENASE"/>
    <property type="match status" value="1"/>
</dbReference>
<comment type="similarity">
    <text evidence="1">Belongs to the paxM FAD-dependent monooxygenase family.</text>
</comment>
<gene>
    <name evidence="7" type="ORF">SCHPADRAFT_591956</name>
</gene>
<dbReference type="Pfam" id="PF01494">
    <property type="entry name" value="FAD_binding_3"/>
    <property type="match status" value="1"/>
</dbReference>
<evidence type="ECO:0000313" key="8">
    <source>
        <dbReference type="Proteomes" id="UP000053477"/>
    </source>
</evidence>
<keyword evidence="2" id="KW-0285">Flavoprotein</keyword>
<dbReference type="STRING" id="27342.A0A0H2RAI6"/>
<keyword evidence="4" id="KW-0560">Oxidoreductase</keyword>
<dbReference type="PRINTS" id="PR00420">
    <property type="entry name" value="RNGMNOXGNASE"/>
</dbReference>
<accession>A0A0H2RAI6</accession>
<dbReference type="OrthoDB" id="1878542at2759"/>
<evidence type="ECO:0000313" key="7">
    <source>
        <dbReference type="EMBL" id="KLO08870.1"/>
    </source>
</evidence>